<evidence type="ECO:0000313" key="3">
    <source>
        <dbReference type="Proteomes" id="UP000195975"/>
    </source>
</evidence>
<evidence type="ECO:0008006" key="4">
    <source>
        <dbReference type="Google" id="ProtNLM"/>
    </source>
</evidence>
<feature type="compositionally biased region" description="Basic and acidic residues" evidence="1">
    <location>
        <begin position="66"/>
        <end position="82"/>
    </location>
</feature>
<evidence type="ECO:0000256" key="1">
    <source>
        <dbReference type="SAM" id="MobiDB-lite"/>
    </source>
</evidence>
<dbReference type="Proteomes" id="UP000195975">
    <property type="component" value="Unassembled WGS sequence"/>
</dbReference>
<evidence type="ECO:0000313" key="2">
    <source>
        <dbReference type="EMBL" id="OUO06504.1"/>
    </source>
</evidence>
<gene>
    <name evidence="2" type="ORF">B5F96_04360</name>
</gene>
<reference evidence="3" key="1">
    <citation type="submission" date="2017-04" db="EMBL/GenBank/DDBJ databases">
        <title>Function of individual gut microbiota members based on whole genome sequencing of pure cultures obtained from chicken caecum.</title>
        <authorList>
            <person name="Medvecky M."/>
            <person name="Cejkova D."/>
            <person name="Polansky O."/>
            <person name="Karasova D."/>
            <person name="Kubasova T."/>
            <person name="Cizek A."/>
            <person name="Rychlik I."/>
        </authorList>
    </citation>
    <scope>NUCLEOTIDE SEQUENCE [LARGE SCALE GENOMIC DNA]</scope>
    <source>
        <strain evidence="3">An42</strain>
    </source>
</reference>
<name>A0A9Q5STQ1_9BACT</name>
<protein>
    <recommendedName>
        <fullName evidence="4">DUF3408 domain-containing protein</fullName>
    </recommendedName>
</protein>
<feature type="compositionally biased region" description="Basic and acidic residues" evidence="1">
    <location>
        <begin position="34"/>
        <end position="46"/>
    </location>
</feature>
<proteinExistence type="predicted"/>
<organism evidence="2 3">
    <name type="scientific">Parabacteroides johnsonii</name>
    <dbReference type="NCBI Taxonomy" id="387661"/>
    <lineage>
        <taxon>Bacteria</taxon>
        <taxon>Pseudomonadati</taxon>
        <taxon>Bacteroidota</taxon>
        <taxon>Bacteroidia</taxon>
        <taxon>Bacteroidales</taxon>
        <taxon>Tannerellaceae</taxon>
        <taxon>Parabacteroides</taxon>
    </lineage>
</organism>
<comment type="caution">
    <text evidence="2">The sequence shown here is derived from an EMBL/GenBank/DDBJ whole genome shotgun (WGS) entry which is preliminary data.</text>
</comment>
<dbReference type="InterPro" id="IPR021823">
    <property type="entry name" value="DUF3408"/>
</dbReference>
<sequence>MAKKLKEDINLDEIDENFIISSFKTGGKASATDTGKEKVTDVREVPQEQNQPEQPQAEEEPQTTVRTKENRETGKGKKRGLSEYGEKFLKRNELKTRQCVYISQQIHTVISRLVHVIADKDITVGGYIDTVLAEHLERHKDEINELYRQKREDLI</sequence>
<dbReference type="Pfam" id="PF11888">
    <property type="entry name" value="DUF3408"/>
    <property type="match status" value="1"/>
</dbReference>
<accession>A0A9Q5STQ1</accession>
<feature type="region of interest" description="Disordered" evidence="1">
    <location>
        <begin position="25"/>
        <end position="82"/>
    </location>
</feature>
<dbReference type="EMBL" id="NFIJ01000003">
    <property type="protein sequence ID" value="OUO06504.1"/>
    <property type="molecule type" value="Genomic_DNA"/>
</dbReference>
<dbReference type="AlphaFoldDB" id="A0A9Q5STQ1"/>